<evidence type="ECO:0008006" key="12">
    <source>
        <dbReference type="Google" id="ProtNLM"/>
    </source>
</evidence>
<keyword evidence="6" id="KW-0811">Translocation</keyword>
<evidence type="ECO:0000256" key="6">
    <source>
        <dbReference type="ARBA" id="ARBA00023010"/>
    </source>
</evidence>
<dbReference type="GO" id="GO:0031080">
    <property type="term" value="C:nuclear pore outer ring"/>
    <property type="evidence" value="ECO:0007669"/>
    <property type="project" value="TreeGrafter"/>
</dbReference>
<evidence type="ECO:0000256" key="1">
    <source>
        <dbReference type="ARBA" id="ARBA00004259"/>
    </source>
</evidence>
<dbReference type="GO" id="GO:0016973">
    <property type="term" value="P:poly(A)+ mRNA export from nucleus"/>
    <property type="evidence" value="ECO:0007669"/>
    <property type="project" value="TreeGrafter"/>
</dbReference>
<dbReference type="Pfam" id="PF08801">
    <property type="entry name" value="Nucleoporin_N"/>
    <property type="match status" value="1"/>
</dbReference>
<reference evidence="10" key="1">
    <citation type="submission" date="2016-06" db="EMBL/GenBank/DDBJ databases">
        <title>Draft Genome sequence of the fungus Inonotus baumii.</title>
        <authorList>
            <person name="Zhu H."/>
            <person name="Lin W."/>
        </authorList>
    </citation>
    <scope>NUCLEOTIDE SEQUENCE</scope>
    <source>
        <strain evidence="10">821</strain>
    </source>
</reference>
<dbReference type="GO" id="GO:0000972">
    <property type="term" value="P:transcription-dependent tethering of RNA polymerase II gene DNA at nuclear periphery"/>
    <property type="evidence" value="ECO:0007669"/>
    <property type="project" value="TreeGrafter"/>
</dbReference>
<dbReference type="PANTHER" id="PTHR13405:SF11">
    <property type="entry name" value="NUCLEAR PORE COMPLEX PROTEIN NUP133"/>
    <property type="match status" value="1"/>
</dbReference>
<dbReference type="OrthoDB" id="103454at2759"/>
<dbReference type="Gene3D" id="2.130.10.10">
    <property type="entry name" value="YVTN repeat-like/Quinoprotein amine dehydrogenase"/>
    <property type="match status" value="1"/>
</dbReference>
<comment type="similarity">
    <text evidence="2">Belongs to the nucleoporin Nup133 family.</text>
</comment>
<evidence type="ECO:0000259" key="9">
    <source>
        <dbReference type="Pfam" id="PF08801"/>
    </source>
</evidence>
<sequence length="1130" mass="128933">MSVTTDASADSNAMDVDGGVSQSEGKLISEVVFAQSEEQKITLLSPLPVEVLQVLRNTDFVSDSFVGDVDTRNSFCLIASVKTCFVWKYTQLLPGVPTCYIFPCPNRYSEPEVPFCALLSFGPSREPGLILLSSYGELRFWDSISLGLTGGESTDDSLLDLRSDETLTGLLYAEPQKFIATSSTGRLFLLSVTSSDGRFRISSHPFSLTRPQGTVERLRIGFWGDNTPKYTPGWIVAAAVTDVKDDGFQLWSCSDMKISRWSVYHKGWEQFESEEDIEDRLVSTLRRTFPPAKDIKDLDLELLDIAFDAQKNLVLFSSFNAGYEDVSGMDTRPRRYYIIVRLKRGETLEVTSIRTVPYQTISSDRANIHPRMRLMSGGQLYGVQFGDAVAFVARDNDYSNILTLKNLQDRTFGCGVADNSKELLFMNSENPLLFTFPPDVDEESLIIGAEQLSCAVLASDPQVVRPNPDLTQQILERKERLRFLIHFINENAVLSKMSQTSRQRLATDAEKLYANQELWLLYCERINIGYDEHILYNAIVAYMEESHARHYDDDLRAFFGHQTREIGDLLPYIRQVVEDIIRNYELAAQIPDALHRGIDHVLTILSAAWSYREANLGVYGISGPMLNPWTSTSVVVKIVLDFFNLSDELFTKFPPESENEIIRATREQFPVLGETVLRCFRERLEWLESPAAADEVGNENEKRSLRERFQQVRPHVLHTLFKHGQSRYAFELAEKFRDFRSLVDLCHSTPPIYPTSSSVYSGYIKAYIEKYKEEFTDELYLWYIEHAELRCIFEQSDVYEEYIDAFFEKHPYPNISWVHDLGKGNWASVSTTLLPQIEQTMDLETRHVMLSIGKLAQIIEGEKKSKSPETQAVLDAYHDGLDYVSVHHKLFDELRAFLEGSKAKLSLDSQVDIIIKGIAPSLKAKTHPGFCAQLKSSVKELLQDRALKVEDLVDVLTLKESTLDFEISLELVKEARDIPEARQLSAYRSVWRRIYIRDDWESISKTTNRTDTQLVERFRKTALYATVRDELRRARDEQNGVLAPSDLVNTPNIVLPLNEVAQLPTREELASRWPGHSEEQLDALENDYKNEQQRLESFDLAPIVERMKKLAVQELEDELEMDDVAMGVDG</sequence>
<proteinExistence type="inferred from homology"/>
<dbReference type="InterPro" id="IPR007187">
    <property type="entry name" value="Nucleoporin_Nup133/Nup155_C"/>
</dbReference>
<keyword evidence="7" id="KW-0539">Nucleus</keyword>
<evidence type="ECO:0000256" key="4">
    <source>
        <dbReference type="ARBA" id="ARBA00022816"/>
    </source>
</evidence>
<keyword evidence="4" id="KW-0509">mRNA transport</keyword>
<dbReference type="Proteomes" id="UP000757232">
    <property type="component" value="Unassembled WGS sequence"/>
</dbReference>
<protein>
    <recommendedName>
        <fullName evidence="12">Nucleoporin Nup133/Nup155-like C-terminal domain-containing protein</fullName>
    </recommendedName>
</protein>
<dbReference type="InterPro" id="IPR037624">
    <property type="entry name" value="Nup133-like"/>
</dbReference>
<organism evidence="10 11">
    <name type="scientific">Sanghuangporus baumii</name>
    <name type="common">Phellinus baumii</name>
    <dbReference type="NCBI Taxonomy" id="108892"/>
    <lineage>
        <taxon>Eukaryota</taxon>
        <taxon>Fungi</taxon>
        <taxon>Dikarya</taxon>
        <taxon>Basidiomycota</taxon>
        <taxon>Agaricomycotina</taxon>
        <taxon>Agaricomycetes</taxon>
        <taxon>Hymenochaetales</taxon>
        <taxon>Hymenochaetaceae</taxon>
        <taxon>Sanghuangporus</taxon>
    </lineage>
</organism>
<comment type="caution">
    <text evidence="10">The sequence shown here is derived from an EMBL/GenBank/DDBJ whole genome shotgun (WGS) entry which is preliminary data.</text>
</comment>
<keyword evidence="3" id="KW-0813">Transport</keyword>
<dbReference type="InterPro" id="IPR015943">
    <property type="entry name" value="WD40/YVTN_repeat-like_dom_sf"/>
</dbReference>
<evidence type="ECO:0000259" key="8">
    <source>
        <dbReference type="Pfam" id="PF03177"/>
    </source>
</evidence>
<comment type="subcellular location">
    <subcellularLocation>
        <location evidence="1">Nucleus envelope</location>
    </subcellularLocation>
</comment>
<accession>A0A9Q5HVP4</accession>
<dbReference type="PANTHER" id="PTHR13405">
    <property type="entry name" value="NUCLEAR PORE COMPLEX PROTEIN NUP133"/>
    <property type="match status" value="1"/>
</dbReference>
<keyword evidence="5" id="KW-0653">Protein transport</keyword>
<evidence type="ECO:0000313" key="11">
    <source>
        <dbReference type="Proteomes" id="UP000757232"/>
    </source>
</evidence>
<feature type="domain" description="Nucleoporin Nup133/Nup155-like N-terminal" evidence="9">
    <location>
        <begin position="40"/>
        <end position="391"/>
    </location>
</feature>
<dbReference type="EMBL" id="LNZH02000199">
    <property type="protein sequence ID" value="OCB86735.1"/>
    <property type="molecule type" value="Genomic_DNA"/>
</dbReference>
<evidence type="ECO:0000313" key="10">
    <source>
        <dbReference type="EMBL" id="OCB86735.1"/>
    </source>
</evidence>
<evidence type="ECO:0000256" key="5">
    <source>
        <dbReference type="ARBA" id="ARBA00022927"/>
    </source>
</evidence>
<dbReference type="GO" id="GO:0006606">
    <property type="term" value="P:protein import into nucleus"/>
    <property type="evidence" value="ECO:0007669"/>
    <property type="project" value="TreeGrafter"/>
</dbReference>
<evidence type="ECO:0000256" key="3">
    <source>
        <dbReference type="ARBA" id="ARBA00022448"/>
    </source>
</evidence>
<dbReference type="InterPro" id="IPR014908">
    <property type="entry name" value="Nucleoporin_Nup133/Nup155_N"/>
</dbReference>
<evidence type="ECO:0000256" key="7">
    <source>
        <dbReference type="ARBA" id="ARBA00023242"/>
    </source>
</evidence>
<dbReference type="SUPFAM" id="SSF117289">
    <property type="entry name" value="Nucleoporin domain"/>
    <property type="match status" value="1"/>
</dbReference>
<dbReference type="AlphaFoldDB" id="A0A9Q5HVP4"/>
<keyword evidence="11" id="KW-1185">Reference proteome</keyword>
<feature type="domain" description="Nucleoporin Nup133/Nup155-like C-terminal" evidence="8">
    <location>
        <begin position="507"/>
        <end position="1098"/>
    </location>
</feature>
<evidence type="ECO:0000256" key="2">
    <source>
        <dbReference type="ARBA" id="ARBA00005569"/>
    </source>
</evidence>
<dbReference type="GO" id="GO:0017056">
    <property type="term" value="F:structural constituent of nuclear pore"/>
    <property type="evidence" value="ECO:0007669"/>
    <property type="project" value="InterPro"/>
</dbReference>
<dbReference type="Gene3D" id="1.20.58.1380">
    <property type="match status" value="1"/>
</dbReference>
<gene>
    <name evidence="10" type="ORF">A7U60_g6194</name>
</gene>
<dbReference type="Pfam" id="PF03177">
    <property type="entry name" value="Nucleoporin_C"/>
    <property type="match status" value="1"/>
</dbReference>
<name>A0A9Q5HVP4_SANBA</name>